<sequence length="557" mass="63004">MSLLPTITSFLPQFLSPTTAQGNDEMSNPVIRSDRKPLAERGDDERSDPTSSYSQRMGRTEKEASCACEKAHREGAEIDDLARTTRLEDNTAGTTIYCRNDTSHSVNSEYRYQGMKNPAHRSLIEGKSVGVHDRENPRQGDLKAIGFPSQISSGEQSKETVQQHQHRSKENHETTKRTPNSTAGQIEKVPTREIVEKLKEKNKHLKDRLENYEIETEKLNNKLNANERENGHLRMQLEAKEGQHAADRQLLEQRTRELQCSQTYLSAVRSYSGRELIDLVEELNTEVLQAAAYITDAVDLTLCNDKGHFTEGQDFLARAKMMVGDEVVNILLKSNRSSDAFRTIVQNTLQTVILRDLQYMLNSWSINPDTSGVFEETYKSIRKNVERQSIAGRWKALTKAQSKYASYAAMDQITGNHIFNSILSILFVATGRLNKKDFNRRLSDIIREILTRAAQLDKVLGEIIDEDWEVFYILPGERFDQDCMVDTYAAPTTTTRRRSGSELQTAPTATIFCSTDLGLLKRASGTERRQAMLKAKVLLQATVMEGLDESGSNIQLR</sequence>
<dbReference type="KEGG" id="more:E1B28_007150"/>
<feature type="region of interest" description="Disordered" evidence="2">
    <location>
        <begin position="131"/>
        <end position="191"/>
    </location>
</feature>
<dbReference type="Proteomes" id="UP001049176">
    <property type="component" value="Chromosome 4"/>
</dbReference>
<dbReference type="GeneID" id="66076226"/>
<keyword evidence="1" id="KW-0175">Coiled coil</keyword>
<name>A0A9P7S113_9AGAR</name>
<dbReference type="RefSeq" id="XP_043009944.1">
    <property type="nucleotide sequence ID" value="XM_043151862.1"/>
</dbReference>
<feature type="compositionally biased region" description="Polar residues" evidence="2">
    <location>
        <begin position="149"/>
        <end position="163"/>
    </location>
</feature>
<keyword evidence="4" id="KW-1185">Reference proteome</keyword>
<feature type="coiled-coil region" evidence="1">
    <location>
        <begin position="195"/>
        <end position="229"/>
    </location>
</feature>
<feature type="region of interest" description="Disordered" evidence="2">
    <location>
        <begin position="15"/>
        <end position="64"/>
    </location>
</feature>
<reference evidence="3" key="1">
    <citation type="journal article" date="2021" name="Genome Biol. Evol.">
        <title>The assembled and annotated genome of the fairy-ring fungus Marasmius oreades.</title>
        <authorList>
            <person name="Hiltunen M."/>
            <person name="Ament-Velasquez S.L."/>
            <person name="Johannesson H."/>
        </authorList>
    </citation>
    <scope>NUCLEOTIDE SEQUENCE</scope>
    <source>
        <strain evidence="3">03SP1</strain>
    </source>
</reference>
<dbReference type="EMBL" id="CM032184">
    <property type="protein sequence ID" value="KAG7093474.1"/>
    <property type="molecule type" value="Genomic_DNA"/>
</dbReference>
<evidence type="ECO:0000313" key="3">
    <source>
        <dbReference type="EMBL" id="KAG7093474.1"/>
    </source>
</evidence>
<comment type="caution">
    <text evidence="3">The sequence shown here is derived from an EMBL/GenBank/DDBJ whole genome shotgun (WGS) entry which is preliminary data.</text>
</comment>
<feature type="compositionally biased region" description="Basic and acidic residues" evidence="2">
    <location>
        <begin position="32"/>
        <end position="48"/>
    </location>
</feature>
<evidence type="ECO:0000313" key="4">
    <source>
        <dbReference type="Proteomes" id="UP001049176"/>
    </source>
</evidence>
<feature type="compositionally biased region" description="Polar residues" evidence="2">
    <location>
        <begin position="15"/>
        <end position="26"/>
    </location>
</feature>
<organism evidence="3 4">
    <name type="scientific">Marasmius oreades</name>
    <name type="common">fairy-ring Marasmius</name>
    <dbReference type="NCBI Taxonomy" id="181124"/>
    <lineage>
        <taxon>Eukaryota</taxon>
        <taxon>Fungi</taxon>
        <taxon>Dikarya</taxon>
        <taxon>Basidiomycota</taxon>
        <taxon>Agaricomycotina</taxon>
        <taxon>Agaricomycetes</taxon>
        <taxon>Agaricomycetidae</taxon>
        <taxon>Agaricales</taxon>
        <taxon>Marasmiineae</taxon>
        <taxon>Marasmiaceae</taxon>
        <taxon>Marasmius</taxon>
    </lineage>
</organism>
<gene>
    <name evidence="3" type="ORF">E1B28_007150</name>
</gene>
<accession>A0A9P7S113</accession>
<dbReference type="OrthoDB" id="2963168at2759"/>
<dbReference type="AlphaFoldDB" id="A0A9P7S113"/>
<feature type="compositionally biased region" description="Basic and acidic residues" evidence="2">
    <location>
        <begin position="131"/>
        <end position="141"/>
    </location>
</feature>
<proteinExistence type="predicted"/>
<evidence type="ECO:0000256" key="2">
    <source>
        <dbReference type="SAM" id="MobiDB-lite"/>
    </source>
</evidence>
<protein>
    <submittedName>
        <fullName evidence="3">Uncharacterized protein</fullName>
    </submittedName>
</protein>
<evidence type="ECO:0000256" key="1">
    <source>
        <dbReference type="SAM" id="Coils"/>
    </source>
</evidence>